<dbReference type="Proteomes" id="UP001375743">
    <property type="component" value="Unassembled WGS sequence"/>
</dbReference>
<evidence type="ECO:0000256" key="2">
    <source>
        <dbReference type="ARBA" id="ARBA00012314"/>
    </source>
</evidence>
<name>A0ABU8XTJ1_9PROT</name>
<keyword evidence="4" id="KW-0349">Heme</keyword>
<dbReference type="PANTHER" id="PTHR11465:SF9">
    <property type="entry name" value="CATALASE"/>
    <property type="match status" value="1"/>
</dbReference>
<dbReference type="SMART" id="SM01060">
    <property type="entry name" value="Catalase"/>
    <property type="match status" value="1"/>
</dbReference>
<organism evidence="9 10">
    <name type="scientific">Benzoatithermus flavus</name>
    <dbReference type="NCBI Taxonomy" id="3108223"/>
    <lineage>
        <taxon>Bacteria</taxon>
        <taxon>Pseudomonadati</taxon>
        <taxon>Pseudomonadota</taxon>
        <taxon>Alphaproteobacteria</taxon>
        <taxon>Geminicoccales</taxon>
        <taxon>Geminicoccaceae</taxon>
        <taxon>Benzoatithermus</taxon>
    </lineage>
</organism>
<dbReference type="InterPro" id="IPR020835">
    <property type="entry name" value="Catalase_sf"/>
</dbReference>
<dbReference type="InterPro" id="IPR011614">
    <property type="entry name" value="Catalase_core"/>
</dbReference>
<dbReference type="Gene3D" id="3.30.300.20">
    <property type="match status" value="1"/>
</dbReference>
<dbReference type="EC" id="1.11.1.6" evidence="2"/>
<gene>
    <name evidence="9" type="ORF">U1T56_15345</name>
</gene>
<comment type="caution">
    <text evidence="9">The sequence shown here is derived from an EMBL/GenBank/DDBJ whole genome shotgun (WGS) entry which is preliminary data.</text>
</comment>
<evidence type="ECO:0000256" key="3">
    <source>
        <dbReference type="ARBA" id="ARBA00022559"/>
    </source>
</evidence>
<evidence type="ECO:0000313" key="10">
    <source>
        <dbReference type="Proteomes" id="UP001375743"/>
    </source>
</evidence>
<evidence type="ECO:0000256" key="5">
    <source>
        <dbReference type="ARBA" id="ARBA00022723"/>
    </source>
</evidence>
<dbReference type="Pfam" id="PF00199">
    <property type="entry name" value="Catalase"/>
    <property type="match status" value="1"/>
</dbReference>
<keyword evidence="5" id="KW-0479">Metal-binding</keyword>
<comment type="similarity">
    <text evidence="1">Belongs to the catalase family.</text>
</comment>
<dbReference type="InterPro" id="IPR015946">
    <property type="entry name" value="KH_dom-like_a/b"/>
</dbReference>
<dbReference type="SUPFAM" id="SSF56634">
    <property type="entry name" value="Heme-dependent catalase-like"/>
    <property type="match status" value="1"/>
</dbReference>
<feature type="domain" description="Catalase core" evidence="8">
    <location>
        <begin position="176"/>
        <end position="498"/>
    </location>
</feature>
<dbReference type="InterPro" id="IPR036102">
    <property type="entry name" value="OsmC/Ohrsf"/>
</dbReference>
<evidence type="ECO:0000256" key="6">
    <source>
        <dbReference type="ARBA" id="ARBA00023002"/>
    </source>
</evidence>
<protein>
    <recommendedName>
        <fullName evidence="2">catalase</fullName>
        <ecNumber evidence="2">1.11.1.6</ecNumber>
    </recommendedName>
</protein>
<dbReference type="Gene3D" id="2.20.25.10">
    <property type="match status" value="1"/>
</dbReference>
<keyword evidence="3 9" id="KW-0575">Peroxidase</keyword>
<dbReference type="PROSITE" id="PS51402">
    <property type="entry name" value="CATALASE_3"/>
    <property type="match status" value="1"/>
</dbReference>
<reference evidence="9 10" key="1">
    <citation type="submission" date="2024-01" db="EMBL/GenBank/DDBJ databases">
        <title>Multi-omics insights into the function and evolution of sodium benzoate biodegradation pathways in Benzoatithermus flavus gen. nov., sp. nov. from hot spring.</title>
        <authorList>
            <person name="Hu C.-J."/>
            <person name="Li W.-J."/>
        </authorList>
    </citation>
    <scope>NUCLEOTIDE SEQUENCE [LARGE SCALE GENOMIC DNA]</scope>
    <source>
        <strain evidence="9 10">SYSU G07066</strain>
    </source>
</reference>
<evidence type="ECO:0000256" key="7">
    <source>
        <dbReference type="ARBA" id="ARBA00023004"/>
    </source>
</evidence>
<dbReference type="GO" id="GO:0004096">
    <property type="term" value="F:catalase activity"/>
    <property type="evidence" value="ECO:0007669"/>
    <property type="project" value="UniProtKB-EC"/>
</dbReference>
<evidence type="ECO:0000256" key="4">
    <source>
        <dbReference type="ARBA" id="ARBA00022617"/>
    </source>
</evidence>
<dbReference type="Gene3D" id="1.20.1280.120">
    <property type="match status" value="1"/>
</dbReference>
<dbReference type="RefSeq" id="WP_418160382.1">
    <property type="nucleotide sequence ID" value="NZ_JBBLZC010000015.1"/>
</dbReference>
<evidence type="ECO:0000259" key="8">
    <source>
        <dbReference type="SMART" id="SM01060"/>
    </source>
</evidence>
<dbReference type="InterPro" id="IPR018028">
    <property type="entry name" value="Catalase"/>
</dbReference>
<evidence type="ECO:0000256" key="1">
    <source>
        <dbReference type="ARBA" id="ARBA00005329"/>
    </source>
</evidence>
<keyword evidence="10" id="KW-1185">Reference proteome</keyword>
<dbReference type="CDD" id="cd08153">
    <property type="entry name" value="srpA_like"/>
    <property type="match status" value="1"/>
</dbReference>
<dbReference type="EMBL" id="JBBLZC010000015">
    <property type="protein sequence ID" value="MEK0084531.1"/>
    <property type="molecule type" value="Genomic_DNA"/>
</dbReference>
<dbReference type="Gene3D" id="2.40.180.10">
    <property type="entry name" value="Catalase core domain"/>
    <property type="match status" value="1"/>
</dbReference>
<evidence type="ECO:0000313" key="9">
    <source>
        <dbReference type="EMBL" id="MEK0084531.1"/>
    </source>
</evidence>
<accession>A0ABU8XTJ1</accession>
<keyword evidence="7" id="KW-0408">Iron</keyword>
<dbReference type="InterPro" id="IPR024168">
    <property type="entry name" value="Catalase_SrpA-type_pred"/>
</dbReference>
<sequence>MQVLYTASATATGRRQVRSPDGVPNLPPALTKELGGMGAAVAGPEQLFAAGYAACFENALLRVAREHEASIRESSVAAHDGIGRGEDGCFRLTVAPEVSVPERDGAGIEEVAGIAREEIRPYCRATHDNIGVEVRVVRPGGHRRSTRRPLLLPSRAIPTRREAAMDSIRIRRVATALALTFPLALAPAAAFARDAATVAEQTIEVMQKLFGRHTGMRVNHAKGVVVEGSFIPAEAGARLSRTSLFRSGTVPVIGRFSDATGIPDIADGSPQARPNGLAVRFQLPNGEQMDMVLNTLPFFPVATGEEFLELLRAAAASGPGVPKPTPLERFGETHPAAPRAAASLATPASFARTAYNGINAFVFVDAAGKRRPFRARVVPVEGVQTLGAEEASRRPPNFLMDDMVARLGQGQPVRYHLMAQLARPGDQTRDATQPWPEDRELVELGTIAFDRVPPEADRIARENVFMPNNLPDGIEVSDDPLIDARVQAYAVSFGLRSP</sequence>
<dbReference type="PANTHER" id="PTHR11465">
    <property type="entry name" value="CATALASE"/>
    <property type="match status" value="1"/>
</dbReference>
<proteinExistence type="inferred from homology"/>
<dbReference type="SUPFAM" id="SSF82784">
    <property type="entry name" value="OsmC-like"/>
    <property type="match status" value="1"/>
</dbReference>
<keyword evidence="6 9" id="KW-0560">Oxidoreductase</keyword>